<protein>
    <submittedName>
        <fullName evidence="6">Transmembrane protein 62 isoform X1</fullName>
    </submittedName>
</protein>
<dbReference type="GO" id="GO:0016787">
    <property type="term" value="F:hydrolase activity"/>
    <property type="evidence" value="ECO:0007669"/>
    <property type="project" value="InterPro"/>
</dbReference>
<feature type="domain" description="TMEM62 C-terminal" evidence="4">
    <location>
        <begin position="436"/>
        <end position="521"/>
    </location>
</feature>
<keyword evidence="1" id="KW-1133">Transmembrane helix</keyword>
<feature type="transmembrane region" description="Helical" evidence="1">
    <location>
        <begin position="574"/>
        <end position="596"/>
    </location>
</feature>
<organism evidence="5 6">
    <name type="scientific">Phascolarctos cinereus</name>
    <name type="common">Koala</name>
    <dbReference type="NCBI Taxonomy" id="38626"/>
    <lineage>
        <taxon>Eukaryota</taxon>
        <taxon>Metazoa</taxon>
        <taxon>Chordata</taxon>
        <taxon>Craniata</taxon>
        <taxon>Vertebrata</taxon>
        <taxon>Euteleostomi</taxon>
        <taxon>Mammalia</taxon>
        <taxon>Metatheria</taxon>
        <taxon>Diprotodontia</taxon>
        <taxon>Phascolarctidae</taxon>
        <taxon>Phascolarctos</taxon>
    </lineage>
</organism>
<dbReference type="CTD" id="80021"/>
<name>A0A6P5M8T2_PHACI</name>
<feature type="transmembrane region" description="Helical" evidence="1">
    <location>
        <begin position="522"/>
        <end position="540"/>
    </location>
</feature>
<evidence type="ECO:0000259" key="2">
    <source>
        <dbReference type="Pfam" id="PF00149"/>
    </source>
</evidence>
<dbReference type="InterPro" id="IPR004843">
    <property type="entry name" value="Calcineurin-like_PHP"/>
</dbReference>
<keyword evidence="5" id="KW-1185">Reference proteome</keyword>
<dbReference type="Proteomes" id="UP000515140">
    <property type="component" value="Unplaced"/>
</dbReference>
<dbReference type="Pfam" id="PF24394">
    <property type="entry name" value="TMEM62_C"/>
    <property type="match status" value="1"/>
</dbReference>
<dbReference type="Gene3D" id="3.60.21.10">
    <property type="match status" value="1"/>
</dbReference>
<accession>A0A6P5M8T2</accession>
<dbReference type="Pfam" id="PF24384">
    <property type="entry name" value="Ig_TMM62"/>
    <property type="match status" value="1"/>
</dbReference>
<feature type="transmembrane region" description="Helical" evidence="1">
    <location>
        <begin position="616"/>
        <end position="636"/>
    </location>
</feature>
<dbReference type="InterPro" id="IPR056230">
    <property type="entry name" value="TMEM62_C"/>
</dbReference>
<feature type="transmembrane region" description="Helical" evidence="1">
    <location>
        <begin position="432"/>
        <end position="452"/>
    </location>
</feature>
<evidence type="ECO:0000256" key="1">
    <source>
        <dbReference type="SAM" id="Phobius"/>
    </source>
</evidence>
<dbReference type="InterPro" id="IPR056229">
    <property type="entry name" value="Ig_TMM62"/>
</dbReference>
<feature type="transmembrane region" description="Helical" evidence="1">
    <location>
        <begin position="643"/>
        <end position="666"/>
    </location>
</feature>
<feature type="domain" description="Calcineurin-like phosphoesterase" evidence="2">
    <location>
        <begin position="60"/>
        <end position="260"/>
    </location>
</feature>
<dbReference type="InterPro" id="IPR041871">
    <property type="entry name" value="MPP_TMEM62"/>
</dbReference>
<keyword evidence="1" id="KW-0472">Membrane</keyword>
<sequence>MSVGLALKVVAGLAAATLAAVLLDHYGLVGMSSPWPVRPQASQRPFPAPGAEATNIFWGLQISDLHISKFYDPGRGTDLEKFCSETVDVIQPAVVLATGDLTDSLRSDHWGSKQFEVEWQTYHAVLKRTRVMEKTKWLDIRGNHDAFNIPSLESSQNYYRRYSALRRHGPMHYLHKTPFGNYSFIYVDATITPGPKKPFNFYGILNKRQMRALDLLAKQSRHSNHSIWFGHYPTSTIISPAPGIRPLMSSAVAYFCGHLHLLGGLMPVLHTRHPKGTLELELGDWKENRRYRIFAFDHDLFSFADLVFDKWPVVLITNPKSFLYSSSTHEPLERLLYSTHIRILAFSPSSITSVTVKINNVYLGNAVHLSGPIFILKWNPRNYSEESHMIEVNVQDSTGRNNTVNHIFSIKGDIPIKFDFMPSFILLTDHYIVARIIFILIVIVPQFLLVAFRYFRKIKLKGAPGYISLATFSFNVLSKTNTFYYVVLFLNFYTALGPWFVGEIIDGKMGCCFSFGVFVDGHFFQGSMTFIFGIIQPVALPRNKKMSKRKRTSFTKVIDISAELSSTCHILHPVYSLTSMLLFHVPLLVYLCWTLLLRCQGYVFTSHLKGRYHKTLPVHSLMLLFYFCQIGSCYLLGKAYGAVALLFSPIYTWLAVFFPILVRWAWTLNPRELRTFIVELRSHQSSQRQ</sequence>
<dbReference type="AlphaFoldDB" id="A0A6P5M8T2"/>
<reference evidence="6" key="1">
    <citation type="submission" date="2025-08" db="UniProtKB">
        <authorList>
            <consortium name="RefSeq"/>
        </authorList>
    </citation>
    <scope>IDENTIFICATION</scope>
    <source>
        <tissue evidence="6">Spleen</tissue>
    </source>
</reference>
<dbReference type="PANTHER" id="PTHR14795:SF0">
    <property type="entry name" value="TRANSMEMBRANE PROTEIN 62"/>
    <property type="match status" value="1"/>
</dbReference>
<dbReference type="FunCoup" id="A0A6P5M8T2">
    <property type="interactions" value="694"/>
</dbReference>
<dbReference type="CDD" id="cd07401">
    <property type="entry name" value="MPP_TMEM62_N"/>
    <property type="match status" value="1"/>
</dbReference>
<gene>
    <name evidence="6" type="primary">TMEM62</name>
</gene>
<evidence type="ECO:0000313" key="5">
    <source>
        <dbReference type="Proteomes" id="UP000515140"/>
    </source>
</evidence>
<feature type="transmembrane region" description="Helical" evidence="1">
    <location>
        <begin position="483"/>
        <end position="502"/>
    </location>
</feature>
<evidence type="ECO:0000259" key="4">
    <source>
        <dbReference type="Pfam" id="PF24394"/>
    </source>
</evidence>
<dbReference type="RefSeq" id="XP_020864909.1">
    <property type="nucleotide sequence ID" value="XM_021009250.1"/>
</dbReference>
<dbReference type="InParanoid" id="A0A6P5M8T2"/>
<keyword evidence="1 6" id="KW-0812">Transmembrane</keyword>
<dbReference type="PANTHER" id="PTHR14795">
    <property type="entry name" value="HELICASE RELATED"/>
    <property type="match status" value="1"/>
</dbReference>
<dbReference type="InterPro" id="IPR029052">
    <property type="entry name" value="Metallo-depent_PP-like"/>
</dbReference>
<feature type="domain" description="TMEM62 Ig-like" evidence="3">
    <location>
        <begin position="309"/>
        <end position="412"/>
    </location>
</feature>
<dbReference type="Pfam" id="PF00149">
    <property type="entry name" value="Metallophos"/>
    <property type="match status" value="1"/>
</dbReference>
<dbReference type="KEGG" id="pcw:110223623"/>
<dbReference type="GeneID" id="110223623"/>
<evidence type="ECO:0000313" key="6">
    <source>
        <dbReference type="RefSeq" id="XP_020864909.1"/>
    </source>
</evidence>
<dbReference type="SUPFAM" id="SSF56300">
    <property type="entry name" value="Metallo-dependent phosphatases"/>
    <property type="match status" value="1"/>
</dbReference>
<evidence type="ECO:0000259" key="3">
    <source>
        <dbReference type="Pfam" id="PF24384"/>
    </source>
</evidence>
<proteinExistence type="predicted"/>